<feature type="region of interest" description="Disordered" evidence="1">
    <location>
        <begin position="9"/>
        <end position="32"/>
    </location>
</feature>
<reference evidence="3" key="1">
    <citation type="submission" date="2021-03" db="EMBL/GenBank/DDBJ databases">
        <title>Chromosome level genome of the anhydrobiotic midge Polypedilum vanderplanki.</title>
        <authorList>
            <person name="Yoshida Y."/>
            <person name="Kikawada T."/>
            <person name="Gusev O."/>
        </authorList>
    </citation>
    <scope>NUCLEOTIDE SEQUENCE</scope>
    <source>
        <strain evidence="3">NIAS01</strain>
        <tissue evidence="3">Whole body or cell culture</tissue>
    </source>
</reference>
<evidence type="ECO:0000259" key="2">
    <source>
        <dbReference type="Pfam" id="PF16060"/>
    </source>
</evidence>
<dbReference type="Pfam" id="PF16060">
    <property type="entry name" value="DUF4802"/>
    <property type="match status" value="1"/>
</dbReference>
<dbReference type="AlphaFoldDB" id="A0A9J6C184"/>
<protein>
    <recommendedName>
        <fullName evidence="2">DUF4802 domain-containing protein</fullName>
    </recommendedName>
</protein>
<organism evidence="3 4">
    <name type="scientific">Polypedilum vanderplanki</name>
    <name type="common">Sleeping chironomid midge</name>
    <dbReference type="NCBI Taxonomy" id="319348"/>
    <lineage>
        <taxon>Eukaryota</taxon>
        <taxon>Metazoa</taxon>
        <taxon>Ecdysozoa</taxon>
        <taxon>Arthropoda</taxon>
        <taxon>Hexapoda</taxon>
        <taxon>Insecta</taxon>
        <taxon>Pterygota</taxon>
        <taxon>Neoptera</taxon>
        <taxon>Endopterygota</taxon>
        <taxon>Diptera</taxon>
        <taxon>Nematocera</taxon>
        <taxon>Chironomoidea</taxon>
        <taxon>Chironomidae</taxon>
        <taxon>Chironominae</taxon>
        <taxon>Polypedilum</taxon>
        <taxon>Polypedilum</taxon>
    </lineage>
</organism>
<evidence type="ECO:0000256" key="1">
    <source>
        <dbReference type="SAM" id="MobiDB-lite"/>
    </source>
</evidence>
<evidence type="ECO:0000313" key="3">
    <source>
        <dbReference type="EMBL" id="KAG5675770.1"/>
    </source>
</evidence>
<dbReference type="OrthoDB" id="7654878at2759"/>
<feature type="compositionally biased region" description="Polar residues" evidence="1">
    <location>
        <begin position="11"/>
        <end position="32"/>
    </location>
</feature>
<sequence>MAPFKLFRIAGSTSRSTSQETEPDPSNNVAPTNLVVTSSLNKLTTAITSSAHNNYINIDESDQTSENSSIMSLNNDQRALLSAGSTADQIGYSSPQQLITDIPPISPPPSYDSVMKENQLLALDKENNTIQTTIHTNLLVESFYTTPKGSNNNLFSEMNEYNNSNSTSNSENANSIQQSIASPVRENLLIDSSQCTGQNYCNQLCSNDAGGNNNDTYGEYEYNERRCLQNDRAERCSLDDENSRENYNNCSEEYSSECQNQYLHHQDNEYSNEYTNQYYNDGGHQQIAMNYSETSTKRPPDLVYKSTKELYKAVARECGITCKMADNCRCVDCQSRYFDCEFDQNENDTRQDHSDGGLGAGNFNYGTPMFVNEVLHGTACTIL</sequence>
<proteinExistence type="predicted"/>
<accession>A0A9J6C184</accession>
<gene>
    <name evidence="3" type="ORF">PVAND_005645</name>
</gene>
<feature type="domain" description="DUF4802" evidence="2">
    <location>
        <begin position="305"/>
        <end position="377"/>
    </location>
</feature>
<keyword evidence="4" id="KW-1185">Reference proteome</keyword>
<comment type="caution">
    <text evidence="3">The sequence shown here is derived from an EMBL/GenBank/DDBJ whole genome shotgun (WGS) entry which is preliminary data.</text>
</comment>
<dbReference type="InterPro" id="IPR032061">
    <property type="entry name" value="DUF4802"/>
</dbReference>
<evidence type="ECO:0000313" key="4">
    <source>
        <dbReference type="Proteomes" id="UP001107558"/>
    </source>
</evidence>
<dbReference type="Proteomes" id="UP001107558">
    <property type="component" value="Chromosome 2"/>
</dbReference>
<name>A0A9J6C184_POLVA</name>
<dbReference type="EMBL" id="JADBJN010000002">
    <property type="protein sequence ID" value="KAG5675770.1"/>
    <property type="molecule type" value="Genomic_DNA"/>
</dbReference>